<evidence type="ECO:0000313" key="3">
    <source>
        <dbReference type="EMBL" id="GAA1402045.1"/>
    </source>
</evidence>
<evidence type="ECO:0000313" key="4">
    <source>
        <dbReference type="Proteomes" id="UP001501414"/>
    </source>
</evidence>
<dbReference type="PROSITE" id="PS51257">
    <property type="entry name" value="PROKAR_LIPOPROTEIN"/>
    <property type="match status" value="1"/>
</dbReference>
<keyword evidence="4" id="KW-1185">Reference proteome</keyword>
<sequence>MRSLTAVPLAALIVTAAACTSGVAGAQDDPPPVSAVQLCAATDIDQVDALLARVADTQLVQDLQPLASLTVPREPDGVTLAAGVDLDQVRTALDCTTQATPTPVPLPATETPAPTAPAPITSTAPGGATTSAPPPSGFDQLDQFPVGAAETGGGPA</sequence>
<protein>
    <recommendedName>
        <fullName evidence="5">Secreted protein</fullName>
    </recommendedName>
</protein>
<proteinExistence type="predicted"/>
<organism evidence="3 4">
    <name type="scientific">Pseudonocardia kongjuensis</name>
    <dbReference type="NCBI Taxonomy" id="102227"/>
    <lineage>
        <taxon>Bacteria</taxon>
        <taxon>Bacillati</taxon>
        <taxon>Actinomycetota</taxon>
        <taxon>Actinomycetes</taxon>
        <taxon>Pseudonocardiales</taxon>
        <taxon>Pseudonocardiaceae</taxon>
        <taxon>Pseudonocardia</taxon>
    </lineage>
</organism>
<evidence type="ECO:0000256" key="2">
    <source>
        <dbReference type="SAM" id="SignalP"/>
    </source>
</evidence>
<dbReference type="Proteomes" id="UP001501414">
    <property type="component" value="Unassembled WGS sequence"/>
</dbReference>
<reference evidence="3 4" key="1">
    <citation type="journal article" date="2019" name="Int. J. Syst. Evol. Microbiol.">
        <title>The Global Catalogue of Microorganisms (GCM) 10K type strain sequencing project: providing services to taxonomists for standard genome sequencing and annotation.</title>
        <authorList>
            <consortium name="The Broad Institute Genomics Platform"/>
            <consortium name="The Broad Institute Genome Sequencing Center for Infectious Disease"/>
            <person name="Wu L."/>
            <person name="Ma J."/>
        </authorList>
    </citation>
    <scope>NUCLEOTIDE SEQUENCE [LARGE SCALE GENOMIC DNA]</scope>
    <source>
        <strain evidence="3 4">JCM 11896</strain>
    </source>
</reference>
<feature type="chain" id="PRO_5047237948" description="Secreted protein" evidence="2">
    <location>
        <begin position="27"/>
        <end position="156"/>
    </location>
</feature>
<feature type="region of interest" description="Disordered" evidence="1">
    <location>
        <begin position="97"/>
        <end position="156"/>
    </location>
</feature>
<accession>A0ABN1Y9Z8</accession>
<name>A0ABN1Y9Z8_9PSEU</name>
<feature type="compositionally biased region" description="Low complexity" evidence="1">
    <location>
        <begin position="97"/>
        <end position="131"/>
    </location>
</feature>
<evidence type="ECO:0000256" key="1">
    <source>
        <dbReference type="SAM" id="MobiDB-lite"/>
    </source>
</evidence>
<gene>
    <name evidence="3" type="ORF">GCM10009613_61340</name>
</gene>
<comment type="caution">
    <text evidence="3">The sequence shown here is derived from an EMBL/GenBank/DDBJ whole genome shotgun (WGS) entry which is preliminary data.</text>
</comment>
<dbReference type="RefSeq" id="WP_344029438.1">
    <property type="nucleotide sequence ID" value="NZ_BAAAJK010000053.1"/>
</dbReference>
<keyword evidence="2" id="KW-0732">Signal</keyword>
<dbReference type="EMBL" id="BAAAJK010000053">
    <property type="protein sequence ID" value="GAA1402045.1"/>
    <property type="molecule type" value="Genomic_DNA"/>
</dbReference>
<evidence type="ECO:0008006" key="5">
    <source>
        <dbReference type="Google" id="ProtNLM"/>
    </source>
</evidence>
<feature type="signal peptide" evidence="2">
    <location>
        <begin position="1"/>
        <end position="26"/>
    </location>
</feature>